<proteinExistence type="predicted"/>
<dbReference type="InterPro" id="IPR011986">
    <property type="entry name" value="Xdiol_dOase_LigA"/>
</dbReference>
<keyword evidence="3" id="KW-1185">Reference proteome</keyword>
<name>A0ABS7PKY0_9SPHN</name>
<feature type="domain" description="Extradiol ring-cleavage dioxygenase LigAB LigA subunit" evidence="1">
    <location>
        <begin position="8"/>
        <end position="58"/>
    </location>
</feature>
<evidence type="ECO:0000313" key="2">
    <source>
        <dbReference type="EMBL" id="MBY8821962.1"/>
    </source>
</evidence>
<dbReference type="EMBL" id="JAINVV010000004">
    <property type="protein sequence ID" value="MBY8821962.1"/>
    <property type="molecule type" value="Genomic_DNA"/>
</dbReference>
<dbReference type="Gene3D" id="1.10.700.10">
    <property type="entry name" value="Dioxygenase LigAB, LigA subunit"/>
    <property type="match status" value="1"/>
</dbReference>
<reference evidence="2 3" key="1">
    <citation type="submission" date="2021-08" db="EMBL/GenBank/DDBJ databases">
        <authorList>
            <person name="Tuo L."/>
        </authorList>
    </citation>
    <scope>NUCLEOTIDE SEQUENCE [LARGE SCALE GENOMIC DNA]</scope>
    <source>
        <strain evidence="2 3">JCM 31229</strain>
    </source>
</reference>
<dbReference type="InterPro" id="IPR036622">
    <property type="entry name" value="LigA_sf"/>
</dbReference>
<dbReference type="RefSeq" id="WP_222989083.1">
    <property type="nucleotide sequence ID" value="NZ_JAINVV010000004.1"/>
</dbReference>
<gene>
    <name evidence="2" type="ORF">K7G82_06645</name>
</gene>
<comment type="caution">
    <text evidence="2">The sequence shown here is derived from an EMBL/GenBank/DDBJ whole genome shotgun (WGS) entry which is preliminary data.</text>
</comment>
<protein>
    <recommendedName>
        <fullName evidence="1">Extradiol ring-cleavage dioxygenase LigAB LigA subunit domain-containing protein</fullName>
    </recommendedName>
</protein>
<accession>A0ABS7PKY0</accession>
<evidence type="ECO:0000313" key="3">
    <source>
        <dbReference type="Proteomes" id="UP000706039"/>
    </source>
</evidence>
<sequence>MRRGAFHDFAHRLWQEPDLRAAFASDPAGVLEASALSEEEKRLLLDGSFPALAELGMHPLVQMPYSLARNPQVADQISFRDYLDHLD</sequence>
<organism evidence="2 3">
    <name type="scientific">Sphingomonas colocasiae</name>
    <dbReference type="NCBI Taxonomy" id="1848973"/>
    <lineage>
        <taxon>Bacteria</taxon>
        <taxon>Pseudomonadati</taxon>
        <taxon>Pseudomonadota</taxon>
        <taxon>Alphaproteobacteria</taxon>
        <taxon>Sphingomonadales</taxon>
        <taxon>Sphingomonadaceae</taxon>
        <taxon>Sphingomonas</taxon>
    </lineage>
</organism>
<evidence type="ECO:0000259" key="1">
    <source>
        <dbReference type="Pfam" id="PF07746"/>
    </source>
</evidence>
<dbReference type="Proteomes" id="UP000706039">
    <property type="component" value="Unassembled WGS sequence"/>
</dbReference>
<dbReference type="Pfam" id="PF07746">
    <property type="entry name" value="LigA"/>
    <property type="match status" value="1"/>
</dbReference>
<dbReference type="SUPFAM" id="SSF48076">
    <property type="entry name" value="LigA subunit of an aromatic-ring-opening dioxygenase LigAB"/>
    <property type="match status" value="1"/>
</dbReference>